<dbReference type="Proteomes" id="UP000183794">
    <property type="component" value="Unassembled WGS sequence"/>
</dbReference>
<dbReference type="Gene3D" id="1.20.120.340">
    <property type="entry name" value="Flagellar protein FliS"/>
    <property type="match status" value="1"/>
</dbReference>
<dbReference type="NCBIfam" id="TIGR00208">
    <property type="entry name" value="fliS"/>
    <property type="match status" value="1"/>
</dbReference>
<reference evidence="8 10" key="1">
    <citation type="submission" date="2016-11" db="EMBL/GenBank/DDBJ databases">
        <authorList>
            <person name="Jaros S."/>
            <person name="Januszkiewicz K."/>
            <person name="Wedrychowicz H."/>
        </authorList>
    </citation>
    <scope>NUCLEOTIDE SEQUENCE [LARGE SCALE GENOMIC DNA]</scope>
    <source>
        <strain evidence="8">NVI 5450</strain>
    </source>
</reference>
<evidence type="ECO:0000313" key="10">
    <source>
        <dbReference type="Proteomes" id="UP000183794"/>
    </source>
</evidence>
<dbReference type="GeneID" id="61294230"/>
<evidence type="ECO:0000313" key="9">
    <source>
        <dbReference type="Proteomes" id="UP000182660"/>
    </source>
</evidence>
<keyword evidence="3 6" id="KW-0963">Cytoplasm</keyword>
<sequence length="130" mass="14371">MNEFDPGYDAYQETNTEAQAATADPHKLVVMLIDGLLDEIARAEGHILGRRYEHKGKSISKCLDIVSGLDAALDMEEGGEVAVNLHHLYEYCANALYNMSISNDVEELTTVVNVMENLKEGWENIGRDAA</sequence>
<comment type="subcellular location">
    <subcellularLocation>
        <location evidence="1 6">Cytoplasm</location>
        <location evidence="1 6">Cytosol</location>
    </subcellularLocation>
</comment>
<dbReference type="InterPro" id="IPR003713">
    <property type="entry name" value="FliS"/>
</dbReference>
<dbReference type="PIRSF" id="PIRSF039090">
    <property type="entry name" value="Flis"/>
    <property type="match status" value="1"/>
</dbReference>
<accession>A0A090IDQ8</accession>
<dbReference type="AlphaFoldDB" id="A0A090IDQ8"/>
<dbReference type="PANTHER" id="PTHR34773">
    <property type="entry name" value="FLAGELLAR SECRETION CHAPERONE FLIS"/>
    <property type="match status" value="1"/>
</dbReference>
<gene>
    <name evidence="7" type="ORF">MT2528_0496</name>
    <name evidence="8" type="ORF">NVI5450_0481</name>
</gene>
<dbReference type="GO" id="GO:0005829">
    <property type="term" value="C:cytosol"/>
    <property type="evidence" value="ECO:0007669"/>
    <property type="project" value="UniProtKB-SubCell"/>
</dbReference>
<dbReference type="PANTHER" id="PTHR34773:SF1">
    <property type="entry name" value="FLAGELLAR SECRETION CHAPERONE FLIS"/>
    <property type="match status" value="1"/>
</dbReference>
<evidence type="ECO:0000313" key="7">
    <source>
        <dbReference type="EMBL" id="SGY83769.1"/>
    </source>
</evidence>
<comment type="similarity">
    <text evidence="2 6">Belongs to the FliS family.</text>
</comment>
<dbReference type="STRING" id="80854.MVIS_0773"/>
<protein>
    <recommendedName>
        <fullName evidence="6">Flagellar secretion chaperone FliS</fullName>
    </recommendedName>
</protein>
<dbReference type="EMBL" id="FPLJ01000017">
    <property type="protein sequence ID" value="SGY83769.1"/>
    <property type="molecule type" value="Genomic_DNA"/>
</dbReference>
<keyword evidence="4 6" id="KW-1005">Bacterial flagellum biogenesis</keyword>
<evidence type="ECO:0000256" key="3">
    <source>
        <dbReference type="ARBA" id="ARBA00022490"/>
    </source>
</evidence>
<dbReference type="GO" id="GO:0044780">
    <property type="term" value="P:bacterial-type flagellum assembly"/>
    <property type="evidence" value="ECO:0007669"/>
    <property type="project" value="InterPro"/>
</dbReference>
<dbReference type="Proteomes" id="UP000182660">
    <property type="component" value="Unassembled WGS sequence"/>
</dbReference>
<evidence type="ECO:0000256" key="1">
    <source>
        <dbReference type="ARBA" id="ARBA00004514"/>
    </source>
</evidence>
<dbReference type="CDD" id="cd16098">
    <property type="entry name" value="FliS"/>
    <property type="match status" value="1"/>
</dbReference>
<reference evidence="7 9" key="2">
    <citation type="submission" date="2016-11" db="EMBL/GenBank/DDBJ databases">
        <authorList>
            <person name="Klemetsen T."/>
        </authorList>
    </citation>
    <scope>NUCLEOTIDE SEQUENCE [LARGE SCALE GENOMIC DNA]</scope>
    <source>
        <strain evidence="7">MT 2528</strain>
    </source>
</reference>
<keyword evidence="9" id="KW-1185">Reference proteome</keyword>
<evidence type="ECO:0000256" key="4">
    <source>
        <dbReference type="ARBA" id="ARBA00022795"/>
    </source>
</evidence>
<dbReference type="OrthoDB" id="9792010at2"/>
<dbReference type="RefSeq" id="WP_045109202.1">
    <property type="nucleotide sequence ID" value="NZ_CAWQZC010000056.1"/>
</dbReference>
<dbReference type="HOGENOM" id="CLU_080373_1_2_6"/>
<evidence type="ECO:0000256" key="5">
    <source>
        <dbReference type="ARBA" id="ARBA00023186"/>
    </source>
</evidence>
<proteinExistence type="inferred from homology"/>
<name>A0A090IDQ8_9GAMM</name>
<keyword evidence="5" id="KW-0143">Chaperone</keyword>
<dbReference type="SUPFAM" id="SSF101116">
    <property type="entry name" value="Flagellar export chaperone FliS"/>
    <property type="match status" value="1"/>
</dbReference>
<dbReference type="EMBL" id="FPLD01000014">
    <property type="protein sequence ID" value="SGY85142.1"/>
    <property type="molecule type" value="Genomic_DNA"/>
</dbReference>
<organism evidence="8 10">
    <name type="scientific">Moritella viscosa</name>
    <dbReference type="NCBI Taxonomy" id="80854"/>
    <lineage>
        <taxon>Bacteria</taxon>
        <taxon>Pseudomonadati</taxon>
        <taxon>Pseudomonadota</taxon>
        <taxon>Gammaproteobacteria</taxon>
        <taxon>Alteromonadales</taxon>
        <taxon>Moritellaceae</taxon>
        <taxon>Moritella</taxon>
    </lineage>
</organism>
<dbReference type="Pfam" id="PF02561">
    <property type="entry name" value="FliS"/>
    <property type="match status" value="1"/>
</dbReference>
<evidence type="ECO:0000313" key="8">
    <source>
        <dbReference type="EMBL" id="SGY85142.1"/>
    </source>
</evidence>
<dbReference type="InterPro" id="IPR036584">
    <property type="entry name" value="FliS_sf"/>
</dbReference>
<dbReference type="KEGG" id="mvs:MVIS_0773"/>
<evidence type="ECO:0000256" key="2">
    <source>
        <dbReference type="ARBA" id="ARBA00008787"/>
    </source>
</evidence>
<evidence type="ECO:0000256" key="6">
    <source>
        <dbReference type="PIRNR" id="PIRNR039090"/>
    </source>
</evidence>
<dbReference type="PATRIC" id="fig|80854.5.peg.807"/>